<dbReference type="PANTHER" id="PTHR24198:SF169">
    <property type="entry name" value="NON-SPECIFIC SERINE_THREONINE PROTEIN KINASE"/>
    <property type="match status" value="1"/>
</dbReference>
<dbReference type="InterPro" id="IPR036770">
    <property type="entry name" value="Ankyrin_rpt-contain_sf"/>
</dbReference>
<dbReference type="InterPro" id="IPR027417">
    <property type="entry name" value="P-loop_NTPase"/>
</dbReference>
<dbReference type="Gene3D" id="1.25.40.20">
    <property type="entry name" value="Ankyrin repeat-containing domain"/>
    <property type="match status" value="1"/>
</dbReference>
<evidence type="ECO:0008006" key="5">
    <source>
        <dbReference type="Google" id="ProtNLM"/>
    </source>
</evidence>
<dbReference type="Gene3D" id="3.30.70.1390">
    <property type="entry name" value="ROC domain from the Parkinson's disease-associated leucine-rich repeat kinase 2"/>
    <property type="match status" value="1"/>
</dbReference>
<evidence type="ECO:0000313" key="3">
    <source>
        <dbReference type="EMBL" id="EFX78519.1"/>
    </source>
</evidence>
<dbReference type="SUPFAM" id="SSF52540">
    <property type="entry name" value="P-loop containing nucleoside triphosphate hydrolases"/>
    <property type="match status" value="1"/>
</dbReference>
<dbReference type="AlphaFoldDB" id="E9GPV8"/>
<dbReference type="InterPro" id="IPR001611">
    <property type="entry name" value="Leu-rich_rpt"/>
</dbReference>
<dbReference type="SUPFAM" id="SSF48403">
    <property type="entry name" value="Ankyrin repeat"/>
    <property type="match status" value="1"/>
</dbReference>
<dbReference type="eggNOG" id="KOG0504">
    <property type="taxonomic scope" value="Eukaryota"/>
</dbReference>
<dbReference type="PROSITE" id="PS51450">
    <property type="entry name" value="LRR"/>
    <property type="match status" value="1"/>
</dbReference>
<keyword evidence="4" id="KW-1185">Reference proteome</keyword>
<keyword evidence="1" id="KW-0677">Repeat</keyword>
<dbReference type="PhylomeDB" id="E9GPV8"/>
<dbReference type="HOGENOM" id="CLU_321914_0_0_1"/>
<dbReference type="OrthoDB" id="10252328at2759"/>
<dbReference type="Gene3D" id="3.80.10.10">
    <property type="entry name" value="Ribonuclease Inhibitor"/>
    <property type="match status" value="1"/>
</dbReference>
<gene>
    <name evidence="3" type="ORF">DAPPUDRAFT_105244</name>
</gene>
<dbReference type="PANTHER" id="PTHR24198">
    <property type="entry name" value="ANKYRIN REPEAT AND PROTEIN KINASE DOMAIN-CONTAINING PROTEIN"/>
    <property type="match status" value="1"/>
</dbReference>
<dbReference type="SUPFAM" id="SSF52058">
    <property type="entry name" value="L domain-like"/>
    <property type="match status" value="1"/>
</dbReference>
<evidence type="ECO:0000256" key="2">
    <source>
        <dbReference type="ARBA" id="ARBA00023043"/>
    </source>
</evidence>
<organism evidence="3 4">
    <name type="scientific">Daphnia pulex</name>
    <name type="common">Water flea</name>
    <dbReference type="NCBI Taxonomy" id="6669"/>
    <lineage>
        <taxon>Eukaryota</taxon>
        <taxon>Metazoa</taxon>
        <taxon>Ecdysozoa</taxon>
        <taxon>Arthropoda</taxon>
        <taxon>Crustacea</taxon>
        <taxon>Branchiopoda</taxon>
        <taxon>Diplostraca</taxon>
        <taxon>Cladocera</taxon>
        <taxon>Anomopoda</taxon>
        <taxon>Daphniidae</taxon>
        <taxon>Daphnia</taxon>
    </lineage>
</organism>
<dbReference type="InterPro" id="IPR002110">
    <property type="entry name" value="Ankyrin_rpt"/>
</dbReference>
<dbReference type="eggNOG" id="KOG0619">
    <property type="taxonomic scope" value="Eukaryota"/>
</dbReference>
<dbReference type="Proteomes" id="UP000000305">
    <property type="component" value="Unassembled WGS sequence"/>
</dbReference>
<sequence>MGSLKMVEIILKYHVKGKMLKSCESTTQSLSGAESITAKKRISDSIQALMSRLNVNLKTNTAAPAGNVNKTLSPVNVDIYCDLGPQTELHIAVKNKNFAIASLILVAGGNPNLTIYLNEEELSKLRSRTALDEYVFTGSTVLVEAVRHRDMGMINLLLKHGARDVESKALYVAVQAKDDIITAKLLALKSHIDRKNTINKKAGSPSESRGFASLGQVFPTNAVMVNWHGQQCLEYIRPQWLSEAANYYLAYFNSKVFVILTSPQNKIEHLPSGLYICTIVHSWKNLCCWITDWISFRIHCLSFLQLQTILIDIWNAPKLKEMNASFNLLVDLPNFLTESPFDITGSRRKFHKTSKVVACSHRRHHKLENVRTLILGDNQLTGIYLWFDEGFEDDVDTHVASSHKSKLLFPNLSALDVSNNKIREIPNAIHELNNLSVFNVSRNPDIVELPPRMGLLSKLWNLNTRGCNLQEPLRSMIESKKYKTIDDVGDLKSVLEDARLFARMKLMLVGVKGIGKTSLTEQLRLEGTGSYKTKPQEHWAKRMGNRNIHSRTQRGVNLSTVGVDIGDWTYEKKVKGHGPVTFRRTWDFAGQKEYYATHQYFLSNVGDVWVSGLERQSFNRKFINIVDAEKCGLPRLLDTIEISCRTRHNVRLLCNLIYDAVFSLKLPGSKERMLKQRIPATYLALEDVIGLLATKQNNNGRDPVFSSERYRFGIMRLEDLQLVFRTSTSAPTEAQAYVVNLLNKFEVALTLDSRTLLILLLLLTKDQTAYCIPGSDVRV</sequence>
<protein>
    <recommendedName>
        <fullName evidence="5">Non-specific serine/threonine protein kinase</fullName>
    </recommendedName>
</protein>
<name>E9GPV8_DAPPU</name>
<proteinExistence type="predicted"/>
<reference evidence="3 4" key="1">
    <citation type="journal article" date="2011" name="Science">
        <title>The ecoresponsive genome of Daphnia pulex.</title>
        <authorList>
            <person name="Colbourne J.K."/>
            <person name="Pfrender M.E."/>
            <person name="Gilbert D."/>
            <person name="Thomas W.K."/>
            <person name="Tucker A."/>
            <person name="Oakley T.H."/>
            <person name="Tokishita S."/>
            <person name="Aerts A."/>
            <person name="Arnold G.J."/>
            <person name="Basu M.K."/>
            <person name="Bauer D.J."/>
            <person name="Caceres C.E."/>
            <person name="Carmel L."/>
            <person name="Casola C."/>
            <person name="Choi J.H."/>
            <person name="Detter J.C."/>
            <person name="Dong Q."/>
            <person name="Dusheyko S."/>
            <person name="Eads B.D."/>
            <person name="Frohlich T."/>
            <person name="Geiler-Samerotte K.A."/>
            <person name="Gerlach D."/>
            <person name="Hatcher P."/>
            <person name="Jogdeo S."/>
            <person name="Krijgsveld J."/>
            <person name="Kriventseva E.V."/>
            <person name="Kultz D."/>
            <person name="Laforsch C."/>
            <person name="Lindquist E."/>
            <person name="Lopez J."/>
            <person name="Manak J.R."/>
            <person name="Muller J."/>
            <person name="Pangilinan J."/>
            <person name="Patwardhan R.P."/>
            <person name="Pitluck S."/>
            <person name="Pritham E.J."/>
            <person name="Rechtsteiner A."/>
            <person name="Rho M."/>
            <person name="Rogozin I.B."/>
            <person name="Sakarya O."/>
            <person name="Salamov A."/>
            <person name="Schaack S."/>
            <person name="Shapiro H."/>
            <person name="Shiga Y."/>
            <person name="Skalitzky C."/>
            <person name="Smith Z."/>
            <person name="Souvorov A."/>
            <person name="Sung W."/>
            <person name="Tang Z."/>
            <person name="Tsuchiya D."/>
            <person name="Tu H."/>
            <person name="Vos H."/>
            <person name="Wang M."/>
            <person name="Wolf Y.I."/>
            <person name="Yamagata H."/>
            <person name="Yamada T."/>
            <person name="Ye Y."/>
            <person name="Shaw J.R."/>
            <person name="Andrews J."/>
            <person name="Crease T.J."/>
            <person name="Tang H."/>
            <person name="Lucas S.M."/>
            <person name="Robertson H.M."/>
            <person name="Bork P."/>
            <person name="Koonin E.V."/>
            <person name="Zdobnov E.M."/>
            <person name="Grigoriev I.V."/>
            <person name="Lynch M."/>
            <person name="Boore J.L."/>
        </authorList>
    </citation>
    <scope>NUCLEOTIDE SEQUENCE [LARGE SCALE GENOMIC DNA]</scope>
</reference>
<accession>E9GPV8</accession>
<dbReference type="GO" id="GO:0005737">
    <property type="term" value="C:cytoplasm"/>
    <property type="evidence" value="ECO:0000318"/>
    <property type="project" value="GO_Central"/>
</dbReference>
<dbReference type="SMART" id="SM00248">
    <property type="entry name" value="ANK"/>
    <property type="match status" value="2"/>
</dbReference>
<dbReference type="InParanoid" id="E9GPV8"/>
<dbReference type="KEGG" id="dpx:DAPPUDRAFT_105244"/>
<dbReference type="InterPro" id="IPR032675">
    <property type="entry name" value="LRR_dom_sf"/>
</dbReference>
<dbReference type="EMBL" id="GL732557">
    <property type="protein sequence ID" value="EFX78519.1"/>
    <property type="molecule type" value="Genomic_DNA"/>
</dbReference>
<evidence type="ECO:0000313" key="4">
    <source>
        <dbReference type="Proteomes" id="UP000000305"/>
    </source>
</evidence>
<evidence type="ECO:0000256" key="1">
    <source>
        <dbReference type="ARBA" id="ARBA00022737"/>
    </source>
</evidence>
<keyword evidence="2" id="KW-0040">ANK repeat</keyword>
<dbReference type="STRING" id="6669.E9GPV8"/>